<reference evidence="1 2" key="1">
    <citation type="submission" date="2008-04" db="EMBL/GenBank/DDBJ databases">
        <title>Draft genome sequence of Bacteroides coprocola (DSM 17136).</title>
        <authorList>
            <person name="Sudarsanam P."/>
            <person name="Ley R."/>
            <person name="Guruge J."/>
            <person name="Turnbaugh P.J."/>
            <person name="Mahowald M."/>
            <person name="Liep D."/>
            <person name="Gordon J."/>
        </authorList>
    </citation>
    <scope>NUCLEOTIDE SEQUENCE [LARGE SCALE GENOMIC DNA]</scope>
    <source>
        <strain evidence="1 2">DSM 17136</strain>
    </source>
</reference>
<reference evidence="1 2" key="2">
    <citation type="submission" date="2008-04" db="EMBL/GenBank/DDBJ databases">
        <authorList>
            <person name="Fulton L."/>
            <person name="Clifton S."/>
            <person name="Fulton B."/>
            <person name="Xu J."/>
            <person name="Minx P."/>
            <person name="Pepin K.H."/>
            <person name="Johnson M."/>
            <person name="Thiruvilangam P."/>
            <person name="Bhonagiri V."/>
            <person name="Nash W.E."/>
            <person name="Mardis E.R."/>
            <person name="Wilson R.K."/>
        </authorList>
    </citation>
    <scope>NUCLEOTIDE SEQUENCE [LARGE SCALE GENOMIC DNA]</scope>
    <source>
        <strain evidence="1 2">DSM 17136</strain>
    </source>
</reference>
<dbReference type="Proteomes" id="UP000003146">
    <property type="component" value="Unassembled WGS sequence"/>
</dbReference>
<dbReference type="STRING" id="470145.BACCOP_02842"/>
<protein>
    <submittedName>
        <fullName evidence="1">Uncharacterized protein</fullName>
    </submittedName>
</protein>
<comment type="caution">
    <text evidence="1">The sequence shown here is derived from an EMBL/GenBank/DDBJ whole genome shotgun (WGS) entry which is preliminary data.</text>
</comment>
<dbReference type="AlphaFoldDB" id="B3JLP5"/>
<evidence type="ECO:0000313" key="2">
    <source>
        <dbReference type="Proteomes" id="UP000003146"/>
    </source>
</evidence>
<gene>
    <name evidence="1" type="ORF">BACCOP_02842</name>
</gene>
<dbReference type="EMBL" id="ABIY02000100">
    <property type="protein sequence ID" value="EDV00118.1"/>
    <property type="molecule type" value="Genomic_DNA"/>
</dbReference>
<proteinExistence type="predicted"/>
<organism evidence="1 2">
    <name type="scientific">Phocaeicola coprocola DSM 17136</name>
    <dbReference type="NCBI Taxonomy" id="470145"/>
    <lineage>
        <taxon>Bacteria</taxon>
        <taxon>Pseudomonadati</taxon>
        <taxon>Bacteroidota</taxon>
        <taxon>Bacteroidia</taxon>
        <taxon>Bacteroidales</taxon>
        <taxon>Bacteroidaceae</taxon>
        <taxon>Phocaeicola</taxon>
    </lineage>
</organism>
<accession>B3JLP5</accession>
<evidence type="ECO:0000313" key="1">
    <source>
        <dbReference type="EMBL" id="EDV00118.1"/>
    </source>
</evidence>
<sequence length="127" mass="14789">MMKVYINIKRNSNLRLHQPFNKRIGQMKRERTHRTLHHFSFGERFDETMMNVYHFGYQYIILSTHQFIGFSSANKSAGQTDGRKCHYPQAGRSDIRPACCPTSRQGKAYHINEKKRAAYTAGTLTGF</sequence>
<name>B3JLP5_9BACT</name>
<dbReference type="HOGENOM" id="CLU_149821_0_0_10"/>